<dbReference type="InterPro" id="IPR008406">
    <property type="entry name" value="DRM/ARP"/>
</dbReference>
<dbReference type="Proteomes" id="UP001318860">
    <property type="component" value="Unassembled WGS sequence"/>
</dbReference>
<feature type="region of interest" description="Disordered" evidence="2">
    <location>
        <begin position="44"/>
        <end position="80"/>
    </location>
</feature>
<dbReference type="EMBL" id="JABTTQ020002935">
    <property type="protein sequence ID" value="KAK6121141.1"/>
    <property type="molecule type" value="Genomic_DNA"/>
</dbReference>
<proteinExistence type="inferred from homology"/>
<name>A0ABR0UFS8_REHGL</name>
<sequence>MSVLLLCAARVNKQSCLLTCASSLKLRPMGLLDQLWDDTVAGPPPDSGLGKLRKNSTFSFRSNSGKEAVNSRRSIGEEAAEDAVRVTRSIMIVKPPQANQKDSPPVSPAGSTPPVSPFAGRGGREAYRFRRRSASLNFKKANRVGPRNPPPPYDV</sequence>
<accession>A0ABR0UFS8</accession>
<dbReference type="PANTHER" id="PTHR33565:SF1">
    <property type="entry name" value="DORMANCY-ASSOCIATED PROTEIN HOMOLOG 3"/>
    <property type="match status" value="1"/>
</dbReference>
<evidence type="ECO:0000313" key="4">
    <source>
        <dbReference type="Proteomes" id="UP001318860"/>
    </source>
</evidence>
<organism evidence="3 4">
    <name type="scientific">Rehmannia glutinosa</name>
    <name type="common">Chinese foxglove</name>
    <dbReference type="NCBI Taxonomy" id="99300"/>
    <lineage>
        <taxon>Eukaryota</taxon>
        <taxon>Viridiplantae</taxon>
        <taxon>Streptophyta</taxon>
        <taxon>Embryophyta</taxon>
        <taxon>Tracheophyta</taxon>
        <taxon>Spermatophyta</taxon>
        <taxon>Magnoliopsida</taxon>
        <taxon>eudicotyledons</taxon>
        <taxon>Gunneridae</taxon>
        <taxon>Pentapetalae</taxon>
        <taxon>asterids</taxon>
        <taxon>lamiids</taxon>
        <taxon>Lamiales</taxon>
        <taxon>Orobanchaceae</taxon>
        <taxon>Rehmannieae</taxon>
        <taxon>Rehmannia</taxon>
    </lineage>
</organism>
<dbReference type="PANTHER" id="PTHR33565">
    <property type="entry name" value="DORMANCY-ASSOCIATED PROTEIN 1"/>
    <property type="match status" value="1"/>
</dbReference>
<protein>
    <submittedName>
        <fullName evidence="3">Uncharacterized protein</fullName>
    </submittedName>
</protein>
<keyword evidence="4" id="KW-1185">Reference proteome</keyword>
<reference evidence="3 4" key="1">
    <citation type="journal article" date="2021" name="Comput. Struct. Biotechnol. J.">
        <title>De novo genome assembly of the potent medicinal plant Rehmannia glutinosa using nanopore technology.</title>
        <authorList>
            <person name="Ma L."/>
            <person name="Dong C."/>
            <person name="Song C."/>
            <person name="Wang X."/>
            <person name="Zheng X."/>
            <person name="Niu Y."/>
            <person name="Chen S."/>
            <person name="Feng W."/>
        </authorList>
    </citation>
    <scope>NUCLEOTIDE SEQUENCE [LARGE SCALE GENOMIC DNA]</scope>
    <source>
        <strain evidence="3">DH-2019</strain>
    </source>
</reference>
<evidence type="ECO:0000256" key="2">
    <source>
        <dbReference type="SAM" id="MobiDB-lite"/>
    </source>
</evidence>
<feature type="compositionally biased region" description="Polar residues" evidence="2">
    <location>
        <begin position="55"/>
        <end position="65"/>
    </location>
</feature>
<comment type="caution">
    <text evidence="3">The sequence shown here is derived from an EMBL/GenBank/DDBJ whole genome shotgun (WGS) entry which is preliminary data.</text>
</comment>
<comment type="similarity">
    <text evidence="1">Belongs to the DRM1/ARP family.</text>
</comment>
<gene>
    <name evidence="3" type="ORF">DH2020_045129</name>
</gene>
<dbReference type="Pfam" id="PF05564">
    <property type="entry name" value="Auxin_repressed"/>
    <property type="match status" value="1"/>
</dbReference>
<feature type="region of interest" description="Disordered" evidence="2">
    <location>
        <begin position="92"/>
        <end position="155"/>
    </location>
</feature>
<evidence type="ECO:0000313" key="3">
    <source>
        <dbReference type="EMBL" id="KAK6121141.1"/>
    </source>
</evidence>
<evidence type="ECO:0000256" key="1">
    <source>
        <dbReference type="ARBA" id="ARBA00010502"/>
    </source>
</evidence>